<reference evidence="2" key="1">
    <citation type="journal article" date="2017" name="Genome Announc.">
        <title>Complete Genome Sequence of Mycobacterium stephanolepidis.</title>
        <authorList>
            <person name="Fukano H."/>
            <person name="Yoshida M."/>
            <person name="Katayama Y."/>
            <person name="Omatsu T."/>
            <person name="Mizutani T."/>
            <person name="Kurata O."/>
            <person name="Wada S."/>
            <person name="Hoshino Y."/>
        </authorList>
    </citation>
    <scope>NUCLEOTIDE SEQUENCE [LARGE SCALE GENOMIC DNA]</scope>
    <source>
        <strain evidence="2">NJB0901</strain>
    </source>
</reference>
<dbReference type="RefSeq" id="WP_096505058.1">
    <property type="nucleotide sequence ID" value="NZ_AP018165.1"/>
</dbReference>
<accession>A0A1Z4F4Q1</accession>
<proteinExistence type="predicted"/>
<evidence type="ECO:0000313" key="2">
    <source>
        <dbReference type="Proteomes" id="UP000217954"/>
    </source>
</evidence>
<sequence length="174" mass="19459">MNQVERRASGSRVEALFRRPGAKNTAVQPLWYAETESVIAAPRGDVWQTIVDVHGWPRWGNFLPFRSRGPLVEGVAMALGFGRRGWIVVPLARWLVVRHADTLCWGGGIPGLHIRHWVMLEEIAPDVVRVRHGEGVQGAVARVLPGFLRRPYGAILGLVVNRGLERRFRPHVTG</sequence>
<dbReference type="SUPFAM" id="SSF55961">
    <property type="entry name" value="Bet v1-like"/>
    <property type="match status" value="1"/>
</dbReference>
<dbReference type="Gene3D" id="3.30.530.20">
    <property type="match status" value="1"/>
</dbReference>
<organism evidence="1 2">
    <name type="scientific">[Mycobacterium] stephanolepidis</name>
    <dbReference type="NCBI Taxonomy" id="1520670"/>
    <lineage>
        <taxon>Bacteria</taxon>
        <taxon>Bacillati</taxon>
        <taxon>Actinomycetota</taxon>
        <taxon>Actinomycetes</taxon>
        <taxon>Mycobacteriales</taxon>
        <taxon>Mycobacteriaceae</taxon>
        <taxon>Mycobacteroides</taxon>
    </lineage>
</organism>
<evidence type="ECO:0000313" key="1">
    <source>
        <dbReference type="EMBL" id="BAY00207.1"/>
    </source>
</evidence>
<reference evidence="1 2" key="2">
    <citation type="journal article" date="2017" name="Int. J. Syst. Evol. Microbiol.">
        <title>Mycobacterium stephanolepidis sp. nov., a rapidly growing species related to Mycobacterium chelonae, isolated from marine teleost fish, Stephanolepis cirrhifer.</title>
        <authorList>
            <person name="Fukano H."/>
            <person name="Wada S."/>
            <person name="Kurata O."/>
            <person name="Katayama K."/>
            <person name="Fujiwara N."/>
            <person name="Hoshino Y."/>
        </authorList>
    </citation>
    <scope>NUCLEOTIDE SEQUENCE [LARGE SCALE GENOMIC DNA]</scope>
    <source>
        <strain evidence="1 2">NJB0901</strain>
    </source>
</reference>
<dbReference type="EMBL" id="AP018165">
    <property type="protein sequence ID" value="BAY00207.1"/>
    <property type="molecule type" value="Genomic_DNA"/>
</dbReference>
<gene>
    <name evidence="1" type="ORF">MSTE_04915</name>
</gene>
<dbReference type="KEGG" id="mste:MSTE_04915"/>
<dbReference type="InterPro" id="IPR023393">
    <property type="entry name" value="START-like_dom_sf"/>
</dbReference>
<keyword evidence="2" id="KW-1185">Reference proteome</keyword>
<evidence type="ECO:0008006" key="3">
    <source>
        <dbReference type="Google" id="ProtNLM"/>
    </source>
</evidence>
<dbReference type="OrthoDB" id="191189at2"/>
<dbReference type="Proteomes" id="UP000217954">
    <property type="component" value="Chromosome"/>
</dbReference>
<dbReference type="AlphaFoldDB" id="A0A1Z4F4Q1"/>
<name>A0A1Z4F4Q1_9MYCO</name>
<protein>
    <recommendedName>
        <fullName evidence="3">Polyketide cyclase</fullName>
    </recommendedName>
</protein>